<evidence type="ECO:0000256" key="5">
    <source>
        <dbReference type="PROSITE-ProRule" id="PRU00176"/>
    </source>
</evidence>
<organism evidence="8">
    <name type="scientific">Rhizophora mucronata</name>
    <name type="common">Asiatic mangrove</name>
    <dbReference type="NCBI Taxonomy" id="61149"/>
    <lineage>
        <taxon>Eukaryota</taxon>
        <taxon>Viridiplantae</taxon>
        <taxon>Streptophyta</taxon>
        <taxon>Embryophyta</taxon>
        <taxon>Tracheophyta</taxon>
        <taxon>Spermatophyta</taxon>
        <taxon>Magnoliopsida</taxon>
        <taxon>eudicotyledons</taxon>
        <taxon>Gunneridae</taxon>
        <taxon>Pentapetalae</taxon>
        <taxon>rosids</taxon>
        <taxon>fabids</taxon>
        <taxon>Malpighiales</taxon>
        <taxon>Rhizophoraceae</taxon>
        <taxon>Rhizophora</taxon>
    </lineage>
</organism>
<feature type="compositionally biased region" description="Polar residues" evidence="6">
    <location>
        <begin position="412"/>
        <end position="439"/>
    </location>
</feature>
<feature type="compositionally biased region" description="Acidic residues" evidence="6">
    <location>
        <begin position="341"/>
        <end position="351"/>
    </location>
</feature>
<dbReference type="PANTHER" id="PTHR48039">
    <property type="entry name" value="RNA-BINDING MOTIF PROTEIN 14B"/>
    <property type="match status" value="1"/>
</dbReference>
<keyword evidence="4" id="KW-0539">Nucleus</keyword>
<dbReference type="Pfam" id="PF00076">
    <property type="entry name" value="RRM_1"/>
    <property type="match status" value="3"/>
</dbReference>
<keyword evidence="2" id="KW-0677">Repeat</keyword>
<sequence>MVAKKGTTEHRGFGFVQFAVVDDANRAIELKNGSSIGGRKIVAKHAMHRAPLEQRRAKTAQVVIDDTTKEKNDETGPMSKGDKHTSNFGELGKSLKAKSAVKLYNDVPDKGTCSEKQRVARTVIFGGLLNDDMAEEVHSLAKGVGPVCSVTYPLLEEIVNQHGLAQDGCKLEASAVLYTSVRDACSSVALIHQKEINGVAVWARQLGGEGSKTQKWKVIVRNLPFKAKANEIQNHFSSAGFVWDVIVPHNSEMGLSKGYAFVKFTSKQDAENAIKKFNGKMFGKRPVAVDWAVPKKIYSGANAPFASEDGQQGEDRGSHSRSDDWDDDDDADSTSKTQQPDVDDYASEESESFEKQSMPAEFDFDKEVDIARKVFKNLVTSCSEISAPHLDDSVPPKEDKGPDLDTAIYETNKLSGEPESSSGTVAGKSSKSNSTNMKQTNREDDLERTVFISNLPFDTDSEEVRQRFSVFGQVESFVPVIHQVTK</sequence>
<feature type="region of interest" description="Disordered" evidence="6">
    <location>
        <begin position="68"/>
        <end position="87"/>
    </location>
</feature>
<dbReference type="PROSITE" id="PS50102">
    <property type="entry name" value="RRM"/>
    <property type="match status" value="2"/>
</dbReference>
<dbReference type="InterPro" id="IPR051945">
    <property type="entry name" value="RRM_MRD1_RNA_proc_ribogen"/>
</dbReference>
<dbReference type="GO" id="GO:0005634">
    <property type="term" value="C:nucleus"/>
    <property type="evidence" value="ECO:0007669"/>
    <property type="project" value="UniProtKB-SubCell"/>
</dbReference>
<dbReference type="GO" id="GO:0003729">
    <property type="term" value="F:mRNA binding"/>
    <property type="evidence" value="ECO:0007669"/>
    <property type="project" value="TreeGrafter"/>
</dbReference>
<dbReference type="PANTHER" id="PTHR48039:SF5">
    <property type="entry name" value="RNA-BINDING PROTEIN 28"/>
    <property type="match status" value="1"/>
</dbReference>
<dbReference type="Gene3D" id="3.30.70.330">
    <property type="match status" value="3"/>
</dbReference>
<feature type="region of interest" description="Disordered" evidence="6">
    <location>
        <begin position="385"/>
        <end position="447"/>
    </location>
</feature>
<evidence type="ECO:0000256" key="6">
    <source>
        <dbReference type="SAM" id="MobiDB-lite"/>
    </source>
</evidence>
<evidence type="ECO:0000256" key="2">
    <source>
        <dbReference type="ARBA" id="ARBA00022737"/>
    </source>
</evidence>
<keyword evidence="3 5" id="KW-0694">RNA-binding</keyword>
<protein>
    <submittedName>
        <fullName evidence="8">RNA-binding protein 28-like isoform X2</fullName>
    </submittedName>
</protein>
<dbReference type="EMBL" id="GGEC01035066">
    <property type="protein sequence ID" value="MBX15550.1"/>
    <property type="molecule type" value="Transcribed_RNA"/>
</dbReference>
<dbReference type="SUPFAM" id="SSF54928">
    <property type="entry name" value="RNA-binding domain, RBD"/>
    <property type="match status" value="2"/>
</dbReference>
<dbReference type="CDD" id="cd12414">
    <property type="entry name" value="RRM2_RBM28_like"/>
    <property type="match status" value="1"/>
</dbReference>
<feature type="compositionally biased region" description="Basic and acidic residues" evidence="6">
    <location>
        <begin position="313"/>
        <end position="323"/>
    </location>
</feature>
<feature type="region of interest" description="Disordered" evidence="6">
    <location>
        <begin position="302"/>
        <end position="360"/>
    </location>
</feature>
<feature type="compositionally biased region" description="Basic and acidic residues" evidence="6">
    <location>
        <begin position="389"/>
        <end position="403"/>
    </location>
</feature>
<evidence type="ECO:0000313" key="8">
    <source>
        <dbReference type="EMBL" id="MBX15550.1"/>
    </source>
</evidence>
<comment type="subcellular location">
    <subcellularLocation>
        <location evidence="1">Nucleus</location>
    </subcellularLocation>
</comment>
<evidence type="ECO:0000256" key="1">
    <source>
        <dbReference type="ARBA" id="ARBA00004123"/>
    </source>
</evidence>
<evidence type="ECO:0000259" key="7">
    <source>
        <dbReference type="PROSITE" id="PS50102"/>
    </source>
</evidence>
<dbReference type="SMART" id="SM00360">
    <property type="entry name" value="RRM"/>
    <property type="match status" value="1"/>
</dbReference>
<feature type="domain" description="RRM" evidence="7">
    <location>
        <begin position="1"/>
        <end position="48"/>
    </location>
</feature>
<reference evidence="8" key="1">
    <citation type="submission" date="2018-02" db="EMBL/GenBank/DDBJ databases">
        <title>Rhizophora mucronata_Transcriptome.</title>
        <authorList>
            <person name="Meera S.P."/>
            <person name="Sreeshan A."/>
            <person name="Augustine A."/>
        </authorList>
    </citation>
    <scope>NUCLEOTIDE SEQUENCE</scope>
    <source>
        <tissue evidence="8">Leaf</tissue>
    </source>
</reference>
<name>A0A2P2LC92_RHIMU</name>
<feature type="domain" description="RRM" evidence="7">
    <location>
        <begin position="216"/>
        <end position="294"/>
    </location>
</feature>
<accession>A0A2P2LC92</accession>
<evidence type="ECO:0000256" key="4">
    <source>
        <dbReference type="ARBA" id="ARBA00023242"/>
    </source>
</evidence>
<evidence type="ECO:0000256" key="3">
    <source>
        <dbReference type="ARBA" id="ARBA00022884"/>
    </source>
</evidence>
<feature type="compositionally biased region" description="Basic and acidic residues" evidence="6">
    <location>
        <begin position="68"/>
        <end position="85"/>
    </location>
</feature>
<dbReference type="InterPro" id="IPR012677">
    <property type="entry name" value="Nucleotide-bd_a/b_plait_sf"/>
</dbReference>
<dbReference type="AlphaFoldDB" id="A0A2P2LC92"/>
<proteinExistence type="predicted"/>
<dbReference type="InterPro" id="IPR000504">
    <property type="entry name" value="RRM_dom"/>
</dbReference>
<dbReference type="InterPro" id="IPR035979">
    <property type="entry name" value="RBD_domain_sf"/>
</dbReference>